<feature type="compositionally biased region" description="Basic and acidic residues" evidence="1">
    <location>
        <begin position="72"/>
        <end position="88"/>
    </location>
</feature>
<evidence type="ECO:0000313" key="2">
    <source>
        <dbReference type="EMBL" id="CAK9865428.1"/>
    </source>
</evidence>
<keyword evidence="3" id="KW-1185">Reference proteome</keyword>
<proteinExistence type="predicted"/>
<organism evidence="2 3">
    <name type="scientific">Sphagnum jensenii</name>
    <dbReference type="NCBI Taxonomy" id="128206"/>
    <lineage>
        <taxon>Eukaryota</taxon>
        <taxon>Viridiplantae</taxon>
        <taxon>Streptophyta</taxon>
        <taxon>Embryophyta</taxon>
        <taxon>Bryophyta</taxon>
        <taxon>Sphagnophytina</taxon>
        <taxon>Sphagnopsida</taxon>
        <taxon>Sphagnales</taxon>
        <taxon>Sphagnaceae</taxon>
        <taxon>Sphagnum</taxon>
    </lineage>
</organism>
<dbReference type="Proteomes" id="UP001497522">
    <property type="component" value="Chromosome 15"/>
</dbReference>
<reference evidence="2" key="1">
    <citation type="submission" date="2024-03" db="EMBL/GenBank/DDBJ databases">
        <authorList>
            <consortium name="ELIXIR-Norway"/>
            <consortium name="Elixir Norway"/>
        </authorList>
    </citation>
    <scope>NUCLEOTIDE SEQUENCE</scope>
</reference>
<dbReference type="EMBL" id="OZ023716">
    <property type="protein sequence ID" value="CAK9865428.1"/>
    <property type="molecule type" value="Genomic_DNA"/>
</dbReference>
<sequence length="105" mass="11835">MQAGEKNTTNVDGTYNLRTSAVLLQRHLIEYIIITTARRTKPNRGFSSGNRLPISVERATTGSATRGVRRQKSADRQTEMETETHNTEAVRCLRHHHRGASEVSF</sequence>
<name>A0ABP1AS79_9BRYO</name>
<accession>A0ABP1AS79</accession>
<evidence type="ECO:0000313" key="3">
    <source>
        <dbReference type="Proteomes" id="UP001497522"/>
    </source>
</evidence>
<evidence type="ECO:0000256" key="1">
    <source>
        <dbReference type="SAM" id="MobiDB-lite"/>
    </source>
</evidence>
<gene>
    <name evidence="2" type="ORF">CSSPJE1EN2_LOCUS8423</name>
</gene>
<feature type="region of interest" description="Disordered" evidence="1">
    <location>
        <begin position="41"/>
        <end position="88"/>
    </location>
</feature>
<protein>
    <submittedName>
        <fullName evidence="2">Uncharacterized protein</fullName>
    </submittedName>
</protein>